<evidence type="ECO:0000313" key="4">
    <source>
        <dbReference type="Proteomes" id="UP000076502"/>
    </source>
</evidence>
<keyword evidence="2" id="KW-1133">Transmembrane helix</keyword>
<feature type="region of interest" description="Disordered" evidence="1">
    <location>
        <begin position="1"/>
        <end position="49"/>
    </location>
</feature>
<keyword evidence="2" id="KW-0812">Transmembrane</keyword>
<evidence type="ECO:0000256" key="2">
    <source>
        <dbReference type="SAM" id="Phobius"/>
    </source>
</evidence>
<feature type="region of interest" description="Disordered" evidence="1">
    <location>
        <begin position="71"/>
        <end position="95"/>
    </location>
</feature>
<gene>
    <name evidence="3" type="ORF">WN55_10963</name>
</gene>
<evidence type="ECO:0000313" key="3">
    <source>
        <dbReference type="EMBL" id="KZC08230.1"/>
    </source>
</evidence>
<dbReference type="Proteomes" id="UP000076502">
    <property type="component" value="Unassembled WGS sequence"/>
</dbReference>
<keyword evidence="2" id="KW-0472">Membrane</keyword>
<reference evidence="3 4" key="1">
    <citation type="submission" date="2015-07" db="EMBL/GenBank/DDBJ databases">
        <title>The genome of Dufourea novaeangliae.</title>
        <authorList>
            <person name="Pan H."/>
            <person name="Kapheim K."/>
        </authorList>
    </citation>
    <scope>NUCLEOTIDE SEQUENCE [LARGE SCALE GENOMIC DNA]</scope>
    <source>
        <strain evidence="3">0120121106</strain>
        <tissue evidence="3">Whole body</tissue>
    </source>
</reference>
<evidence type="ECO:0000256" key="1">
    <source>
        <dbReference type="SAM" id="MobiDB-lite"/>
    </source>
</evidence>
<keyword evidence="4" id="KW-1185">Reference proteome</keyword>
<organism evidence="3 4">
    <name type="scientific">Dufourea novaeangliae</name>
    <name type="common">Sweat bee</name>
    <dbReference type="NCBI Taxonomy" id="178035"/>
    <lineage>
        <taxon>Eukaryota</taxon>
        <taxon>Metazoa</taxon>
        <taxon>Ecdysozoa</taxon>
        <taxon>Arthropoda</taxon>
        <taxon>Hexapoda</taxon>
        <taxon>Insecta</taxon>
        <taxon>Pterygota</taxon>
        <taxon>Neoptera</taxon>
        <taxon>Endopterygota</taxon>
        <taxon>Hymenoptera</taxon>
        <taxon>Apocrita</taxon>
        <taxon>Aculeata</taxon>
        <taxon>Apoidea</taxon>
        <taxon>Anthophila</taxon>
        <taxon>Halictidae</taxon>
        <taxon>Rophitinae</taxon>
        <taxon>Dufourea</taxon>
    </lineage>
</organism>
<feature type="transmembrane region" description="Helical" evidence="2">
    <location>
        <begin position="136"/>
        <end position="158"/>
    </location>
</feature>
<proteinExistence type="predicted"/>
<accession>A0A154PAL2</accession>
<feature type="compositionally biased region" description="Polar residues" evidence="1">
    <location>
        <begin position="40"/>
        <end position="49"/>
    </location>
</feature>
<dbReference type="EMBL" id="KQ434845">
    <property type="protein sequence ID" value="KZC08230.1"/>
    <property type="molecule type" value="Genomic_DNA"/>
</dbReference>
<name>A0A154PAL2_DUFNO</name>
<dbReference type="AlphaFoldDB" id="A0A154PAL2"/>
<protein>
    <submittedName>
        <fullName evidence="3">Uncharacterized protein</fullName>
    </submittedName>
</protein>
<sequence>MKEKERRRMVGVHHLGAEKSGATRPSQARPNHRRAKGDTAAQQHTNPQNPLAPLHHWVLCLLSPRGNPDGLADRAGDTLSGKTGRRTKEGEPGRCVATSSDFGLHLPSAPRTNPMNVPAVVAYLLRRLPVCYRRGGFHTLCLIPILFSITPAALASLLKPDDREIRLL</sequence>